<dbReference type="Pfam" id="PF13280">
    <property type="entry name" value="WYL"/>
    <property type="match status" value="1"/>
</dbReference>
<dbReference type="InterPro" id="IPR026881">
    <property type="entry name" value="WYL_dom"/>
</dbReference>
<comment type="caution">
    <text evidence="2">The sequence shown here is derived from an EMBL/GenBank/DDBJ whole genome shotgun (WGS) entry which is preliminary data.</text>
</comment>
<gene>
    <name evidence="2" type="ORF">H9875_07470</name>
</gene>
<reference evidence="2" key="1">
    <citation type="journal article" date="2021" name="PeerJ">
        <title>Extensive microbial diversity within the chicken gut microbiome revealed by metagenomics and culture.</title>
        <authorList>
            <person name="Gilroy R."/>
            <person name="Ravi A."/>
            <person name="Getino M."/>
            <person name="Pursley I."/>
            <person name="Horton D.L."/>
            <person name="Alikhan N.F."/>
            <person name="Baker D."/>
            <person name="Gharbi K."/>
            <person name="Hall N."/>
            <person name="Watson M."/>
            <person name="Adriaenssens E.M."/>
            <person name="Foster-Nyarko E."/>
            <person name="Jarju S."/>
            <person name="Secka A."/>
            <person name="Antonio M."/>
            <person name="Oren A."/>
            <person name="Chaudhuri R.R."/>
            <person name="La Ragione R."/>
            <person name="Hildebrand F."/>
            <person name="Pallen M.J."/>
        </authorList>
    </citation>
    <scope>NUCLEOTIDE SEQUENCE</scope>
    <source>
        <strain evidence="2">CHK173-259</strain>
    </source>
</reference>
<evidence type="ECO:0000313" key="2">
    <source>
        <dbReference type="EMBL" id="HIW72446.1"/>
    </source>
</evidence>
<sequence length="317" mass="37029">MTAAYRQLYMFQQLLSDHILNKAALADKFQVTPRVIQSDISQIKSFIQEQQLFYELTYHRQLGGYRLDVTQDSLSKQAVLVLIKVMLASRSLNSVEIKQTITSLLNLIPAPEQRQIQPIIKNELFYYRPVSHDKPLLTLIWQFSQFIITKTTLEITYRNQLGHVDQRIILPQAIIFSEYYFYVVAYSQKYQANRFFRLDRIENYTVSSEKLTRSRAERVEDGALRQVIHYMQPGERMTIQFEFRGIVEAALDRFPTATIKARYPERHSVLIEADVFDKGAKMWLLSQGALVTVKAPSIFVHEIHDELIKALATYRNL</sequence>
<evidence type="ECO:0000313" key="3">
    <source>
        <dbReference type="Proteomes" id="UP000886822"/>
    </source>
</evidence>
<dbReference type="Gene3D" id="1.10.10.10">
    <property type="entry name" value="Winged helix-like DNA-binding domain superfamily/Winged helix DNA-binding domain"/>
    <property type="match status" value="1"/>
</dbReference>
<dbReference type="PANTHER" id="PTHR34580:SF1">
    <property type="entry name" value="PROTEIN PAFC"/>
    <property type="match status" value="1"/>
</dbReference>
<feature type="domain" description="WYL" evidence="1">
    <location>
        <begin position="146"/>
        <end position="206"/>
    </location>
</feature>
<dbReference type="InterPro" id="IPR036388">
    <property type="entry name" value="WH-like_DNA-bd_sf"/>
</dbReference>
<dbReference type="InterPro" id="IPR051534">
    <property type="entry name" value="CBASS_pafABC_assoc_protein"/>
</dbReference>
<dbReference type="AlphaFoldDB" id="A0A9D1U569"/>
<accession>A0A9D1U569</accession>
<evidence type="ECO:0000259" key="1">
    <source>
        <dbReference type="Pfam" id="PF13280"/>
    </source>
</evidence>
<dbReference type="PANTHER" id="PTHR34580">
    <property type="match status" value="1"/>
</dbReference>
<name>A0A9D1U569_9LACO</name>
<dbReference type="EMBL" id="DXGJ01000060">
    <property type="protein sequence ID" value="HIW72446.1"/>
    <property type="molecule type" value="Genomic_DNA"/>
</dbReference>
<dbReference type="Proteomes" id="UP000886822">
    <property type="component" value="Unassembled WGS sequence"/>
</dbReference>
<reference evidence="2" key="2">
    <citation type="submission" date="2021-04" db="EMBL/GenBank/DDBJ databases">
        <authorList>
            <person name="Gilroy R."/>
        </authorList>
    </citation>
    <scope>NUCLEOTIDE SEQUENCE</scope>
    <source>
        <strain evidence="2">CHK173-259</strain>
    </source>
</reference>
<protein>
    <submittedName>
        <fullName evidence="2">WYL domain-containing protein</fullName>
    </submittedName>
</protein>
<dbReference type="PROSITE" id="PS52050">
    <property type="entry name" value="WYL"/>
    <property type="match status" value="1"/>
</dbReference>
<organism evidence="2 3">
    <name type="scientific">Candidatus Levilactobacillus faecigallinarum</name>
    <dbReference type="NCBI Taxonomy" id="2838638"/>
    <lineage>
        <taxon>Bacteria</taxon>
        <taxon>Bacillati</taxon>
        <taxon>Bacillota</taxon>
        <taxon>Bacilli</taxon>
        <taxon>Lactobacillales</taxon>
        <taxon>Lactobacillaceae</taxon>
        <taxon>Levilactobacillus</taxon>
    </lineage>
</organism>
<proteinExistence type="predicted"/>